<dbReference type="InterPro" id="IPR001580">
    <property type="entry name" value="Calret/calnex"/>
</dbReference>
<dbReference type="SUPFAM" id="SSF49899">
    <property type="entry name" value="Concanavalin A-like lectins/glucanases"/>
    <property type="match status" value="1"/>
</dbReference>
<dbReference type="Pfam" id="PF00262">
    <property type="entry name" value="Calreticulin"/>
    <property type="match status" value="1"/>
</dbReference>
<gene>
    <name evidence="5" type="primary">CALR3</name>
</gene>
<proteinExistence type="inferred from homology"/>
<reference evidence="5" key="1">
    <citation type="submission" date="2018-10" db="EMBL/GenBank/DDBJ databases">
        <title>De novo assembly of a Great Dane genome.</title>
        <authorList>
            <person name="Kidd J.M."/>
            <person name="Pendleton A.L."/>
            <person name="Shen F."/>
            <person name="Emery S."/>
        </authorList>
    </citation>
    <scope>NUCLEOTIDE SEQUENCE [LARGE SCALE GENOMIC DNA]</scope>
    <source>
        <strain evidence="5">Great Dane</strain>
    </source>
</reference>
<evidence type="ECO:0000313" key="5">
    <source>
        <dbReference type="Ensembl" id="ENSCAFP00040027256.1"/>
    </source>
</evidence>
<dbReference type="Ensembl" id="ENSCAFT00040031344.1">
    <property type="protein sequence ID" value="ENSCAFP00040027256.1"/>
    <property type="gene ID" value="ENSCAFG00040016987.1"/>
</dbReference>
<dbReference type="GO" id="GO:0005509">
    <property type="term" value="F:calcium ion binding"/>
    <property type="evidence" value="ECO:0007669"/>
    <property type="project" value="InterPro"/>
</dbReference>
<evidence type="ECO:0000313" key="6">
    <source>
        <dbReference type="Proteomes" id="UP000694542"/>
    </source>
</evidence>
<protein>
    <submittedName>
        <fullName evidence="5">Calreticulin 3</fullName>
    </submittedName>
</protein>
<dbReference type="GO" id="GO:0006457">
    <property type="term" value="P:protein folding"/>
    <property type="evidence" value="ECO:0007669"/>
    <property type="project" value="InterPro"/>
</dbReference>
<accession>A0A8C0SUU8</accession>
<evidence type="ECO:0000256" key="4">
    <source>
        <dbReference type="RuleBase" id="RU362126"/>
    </source>
</evidence>
<organism evidence="5 6">
    <name type="scientific">Canis lupus familiaris</name>
    <name type="common">Dog</name>
    <name type="synonym">Canis familiaris</name>
    <dbReference type="NCBI Taxonomy" id="9615"/>
    <lineage>
        <taxon>Eukaryota</taxon>
        <taxon>Metazoa</taxon>
        <taxon>Chordata</taxon>
        <taxon>Craniata</taxon>
        <taxon>Vertebrata</taxon>
        <taxon>Euteleostomi</taxon>
        <taxon>Mammalia</taxon>
        <taxon>Eutheria</taxon>
        <taxon>Laurasiatheria</taxon>
        <taxon>Carnivora</taxon>
        <taxon>Caniformia</taxon>
        <taxon>Canidae</taxon>
        <taxon>Canis</taxon>
    </lineage>
</organism>
<dbReference type="Proteomes" id="UP000694542">
    <property type="component" value="Chromosome 20"/>
</dbReference>
<comment type="similarity">
    <text evidence="2 4">Belongs to the calreticulin family.</text>
</comment>
<dbReference type="GO" id="GO:0005783">
    <property type="term" value="C:endoplasmic reticulum"/>
    <property type="evidence" value="ECO:0007669"/>
    <property type="project" value="UniProtKB-SubCell"/>
</dbReference>
<dbReference type="Gene3D" id="2.60.120.200">
    <property type="match status" value="1"/>
</dbReference>
<comment type="subcellular location">
    <subcellularLocation>
        <location evidence="1">Endoplasmic reticulum</location>
    </subcellularLocation>
</comment>
<reference evidence="5" key="2">
    <citation type="submission" date="2025-08" db="UniProtKB">
        <authorList>
            <consortium name="Ensembl"/>
        </authorList>
    </citation>
    <scope>IDENTIFICATION</scope>
</reference>
<keyword evidence="4" id="KW-0143">Chaperone</keyword>
<evidence type="ECO:0000256" key="2">
    <source>
        <dbReference type="ARBA" id="ARBA00010983"/>
    </source>
</evidence>
<sequence>VQSSCSDLRSNLKEKGVTVSTTKSDYACTRPDICGFDIRKVHAILHFKNQYHSNKKSIRCKVDGFTHLYALILRPDLTYEVKIDGQSIESGGIEYDWNLTSLKKMEKTSAESKDWEQVEDSKSQVWIFPPKF</sequence>
<evidence type="ECO:0000256" key="3">
    <source>
        <dbReference type="ARBA" id="ARBA00022824"/>
    </source>
</evidence>
<dbReference type="PANTHER" id="PTHR11073:SF3">
    <property type="entry name" value="CALRETICULIN-3"/>
    <property type="match status" value="1"/>
</dbReference>
<keyword evidence="3 4" id="KW-0256">Endoplasmic reticulum</keyword>
<dbReference type="PANTHER" id="PTHR11073">
    <property type="entry name" value="CALRETICULIN AND CALNEXIN"/>
    <property type="match status" value="1"/>
</dbReference>
<dbReference type="AlphaFoldDB" id="A0A8C0SUU8"/>
<evidence type="ECO:0000256" key="1">
    <source>
        <dbReference type="ARBA" id="ARBA00004240"/>
    </source>
</evidence>
<dbReference type="InterPro" id="IPR013320">
    <property type="entry name" value="ConA-like_dom_sf"/>
</dbReference>
<name>A0A8C0SUU8_CANLF</name>
<dbReference type="OrthoDB" id="1938156at2759"/>
<dbReference type="GO" id="GO:0051082">
    <property type="term" value="F:unfolded protein binding"/>
    <property type="evidence" value="ECO:0007669"/>
    <property type="project" value="InterPro"/>
</dbReference>